<name>A0AC35GQ88_9BILA</name>
<dbReference type="Proteomes" id="UP000887580">
    <property type="component" value="Unplaced"/>
</dbReference>
<protein>
    <submittedName>
        <fullName evidence="2">G-protein coupled receptors family 1 profile domain-containing protein</fullName>
    </submittedName>
</protein>
<accession>A0AC35GQ88</accession>
<sequence length="217" mass="24747">MTWFGWNSNGIKLASSLIGSGLLCCWGATVYIQFIISVERFTAICYPVWFSRIFSARHTSAFILIAWIASALQIAAIGIFMQVYFHFDPSKFAYINTGDLKEVRSLGGAIFIGLLFIGMIIIDATSVISLRKRNNIQIRRLSKHRFNRRSTKSQRNIRRRRETILFFQSLITCLILMIQQILFHLSSNFTNPWLNALTNVCPTLVLHSTNGYAATKL</sequence>
<reference evidence="2" key="1">
    <citation type="submission" date="2022-11" db="UniProtKB">
        <authorList>
            <consortium name="WormBaseParasite"/>
        </authorList>
    </citation>
    <scope>IDENTIFICATION</scope>
</reference>
<organism evidence="1 2">
    <name type="scientific">Panagrolaimus sp. PS1159</name>
    <dbReference type="NCBI Taxonomy" id="55785"/>
    <lineage>
        <taxon>Eukaryota</taxon>
        <taxon>Metazoa</taxon>
        <taxon>Ecdysozoa</taxon>
        <taxon>Nematoda</taxon>
        <taxon>Chromadorea</taxon>
        <taxon>Rhabditida</taxon>
        <taxon>Tylenchina</taxon>
        <taxon>Panagrolaimomorpha</taxon>
        <taxon>Panagrolaimoidea</taxon>
        <taxon>Panagrolaimidae</taxon>
        <taxon>Panagrolaimus</taxon>
    </lineage>
</organism>
<proteinExistence type="predicted"/>
<evidence type="ECO:0000313" key="1">
    <source>
        <dbReference type="Proteomes" id="UP000887580"/>
    </source>
</evidence>
<evidence type="ECO:0000313" key="2">
    <source>
        <dbReference type="WBParaSite" id="PS1159_v2.g7426.t1"/>
    </source>
</evidence>
<dbReference type="WBParaSite" id="PS1159_v2.g7426.t1">
    <property type="protein sequence ID" value="PS1159_v2.g7426.t1"/>
    <property type="gene ID" value="PS1159_v2.g7426"/>
</dbReference>